<keyword evidence="1" id="KW-0732">Signal</keyword>
<dbReference type="OrthoDB" id="1151005at2"/>
<organism evidence="2 3">
    <name type="scientific">Flavobacterium hercynium</name>
    <dbReference type="NCBI Taxonomy" id="387094"/>
    <lineage>
        <taxon>Bacteria</taxon>
        <taxon>Pseudomonadati</taxon>
        <taxon>Bacteroidota</taxon>
        <taxon>Flavobacteriia</taxon>
        <taxon>Flavobacteriales</taxon>
        <taxon>Flavobacteriaceae</taxon>
        <taxon>Flavobacterium</taxon>
    </lineage>
</organism>
<dbReference type="Proteomes" id="UP000198345">
    <property type="component" value="Unassembled WGS sequence"/>
</dbReference>
<evidence type="ECO:0000313" key="2">
    <source>
        <dbReference type="EMBL" id="OXA85894.1"/>
    </source>
</evidence>
<sequence>MKAFNLSLMFILLLINSCTYSQGTKSKKLDYMKKFALENCIYNNYNKIDSTFFSKYRDVSAVALSSYGELTELEQNKIREFTKSKTSSFYSNGNTFHFENGKTNIVICECLLFYDSKELLAFLKKI</sequence>
<feature type="signal peptide" evidence="1">
    <location>
        <begin position="1"/>
        <end position="21"/>
    </location>
</feature>
<name>A0A226GW11_9FLAO</name>
<protein>
    <recommendedName>
        <fullName evidence="4">Lysozyme inhibitor LprI N-terminal domain-containing protein</fullName>
    </recommendedName>
</protein>
<evidence type="ECO:0000256" key="1">
    <source>
        <dbReference type="SAM" id="SignalP"/>
    </source>
</evidence>
<dbReference type="Gene3D" id="1.20.120.1620">
    <property type="match status" value="1"/>
</dbReference>
<dbReference type="EMBL" id="MUGW01000046">
    <property type="protein sequence ID" value="OXA85894.1"/>
    <property type="molecule type" value="Genomic_DNA"/>
</dbReference>
<dbReference type="AlphaFoldDB" id="A0A226GW11"/>
<comment type="caution">
    <text evidence="2">The sequence shown here is derived from an EMBL/GenBank/DDBJ whole genome shotgun (WGS) entry which is preliminary data.</text>
</comment>
<accession>A0A226GW11</accession>
<dbReference type="InterPro" id="IPR038314">
    <property type="entry name" value="T6SS_sf"/>
</dbReference>
<proteinExistence type="predicted"/>
<dbReference type="RefSeq" id="WP_089051388.1">
    <property type="nucleotide sequence ID" value="NZ_FXTV01000017.1"/>
</dbReference>
<evidence type="ECO:0008006" key="4">
    <source>
        <dbReference type="Google" id="ProtNLM"/>
    </source>
</evidence>
<gene>
    <name evidence="2" type="ORF">B0A66_18725</name>
</gene>
<reference evidence="2 3" key="1">
    <citation type="submission" date="2016-11" db="EMBL/GenBank/DDBJ databases">
        <title>Whole genomes of Flavobacteriaceae.</title>
        <authorList>
            <person name="Stine C."/>
            <person name="Li C."/>
            <person name="Tadesse D."/>
        </authorList>
    </citation>
    <scope>NUCLEOTIDE SEQUENCE [LARGE SCALE GENOMIC DNA]</scope>
    <source>
        <strain evidence="2 3">DSM 18292</strain>
    </source>
</reference>
<keyword evidence="3" id="KW-1185">Reference proteome</keyword>
<feature type="chain" id="PRO_5012149631" description="Lysozyme inhibitor LprI N-terminal domain-containing protein" evidence="1">
    <location>
        <begin position="22"/>
        <end position="126"/>
    </location>
</feature>
<evidence type="ECO:0000313" key="3">
    <source>
        <dbReference type="Proteomes" id="UP000198345"/>
    </source>
</evidence>